<organism evidence="1 2">
    <name type="scientific">Granulicella aggregans</name>
    <dbReference type="NCBI Taxonomy" id="474949"/>
    <lineage>
        <taxon>Bacteria</taxon>
        <taxon>Pseudomonadati</taxon>
        <taxon>Acidobacteriota</taxon>
        <taxon>Terriglobia</taxon>
        <taxon>Terriglobales</taxon>
        <taxon>Acidobacteriaceae</taxon>
        <taxon>Granulicella</taxon>
    </lineage>
</organism>
<dbReference type="Proteomes" id="UP000540989">
    <property type="component" value="Unassembled WGS sequence"/>
</dbReference>
<dbReference type="RefSeq" id="WP_184217715.1">
    <property type="nucleotide sequence ID" value="NZ_JACHIP010000004.1"/>
</dbReference>
<sequence length="234" mass="25019">MFDQDRLRADSIRAHTQRFLPLILALWLLALVPAGRKLMAFEWTTGATGLTPTHLTGPISNGLSQNEGHSALLVVAIHPLCSCTRATLKELEDAAPNWKQPYRTTFLIYKSKPQPDTITPASDFDWHHAAYIRDAQKALNAEVVDDLNGEQAAKLGALTSGEVLLYSAPDQHGSRHLVFSGGVTAGRGMEGENTGIATLSQALNAAFTQPGAHAPVYGCGLAALSNSTPRGLAK</sequence>
<proteinExistence type="predicted"/>
<keyword evidence="2" id="KW-1185">Reference proteome</keyword>
<accession>A0A7W8E478</accession>
<evidence type="ECO:0000313" key="1">
    <source>
        <dbReference type="EMBL" id="MBB5058216.1"/>
    </source>
</evidence>
<evidence type="ECO:0000313" key="2">
    <source>
        <dbReference type="Proteomes" id="UP000540989"/>
    </source>
</evidence>
<comment type="caution">
    <text evidence="1">The sequence shown here is derived from an EMBL/GenBank/DDBJ whole genome shotgun (WGS) entry which is preliminary data.</text>
</comment>
<dbReference type="AlphaFoldDB" id="A0A7W8E478"/>
<reference evidence="1 2" key="1">
    <citation type="submission" date="2020-08" db="EMBL/GenBank/DDBJ databases">
        <title>Genomic Encyclopedia of Type Strains, Phase IV (KMG-V): Genome sequencing to study the core and pangenomes of soil and plant-associated prokaryotes.</title>
        <authorList>
            <person name="Whitman W."/>
        </authorList>
    </citation>
    <scope>NUCLEOTIDE SEQUENCE [LARGE SCALE GENOMIC DNA]</scope>
    <source>
        <strain evidence="1 2">M8UP14</strain>
    </source>
</reference>
<name>A0A7W8E478_9BACT</name>
<protein>
    <recommendedName>
        <fullName evidence="3">RedB protein</fullName>
    </recommendedName>
</protein>
<evidence type="ECO:0008006" key="3">
    <source>
        <dbReference type="Google" id="ProtNLM"/>
    </source>
</evidence>
<dbReference type="EMBL" id="JACHIP010000004">
    <property type="protein sequence ID" value="MBB5058216.1"/>
    <property type="molecule type" value="Genomic_DNA"/>
</dbReference>
<gene>
    <name evidence="1" type="ORF">HDF16_002930</name>
</gene>